<keyword evidence="3 11" id="KW-0285">Flavoprotein</keyword>
<feature type="binding site" evidence="11">
    <location>
        <position position="184"/>
    </location>
    <ligand>
        <name>FMN</name>
        <dbReference type="ChEBI" id="CHEBI:58210"/>
    </ligand>
</feature>
<organism evidence="13 14">
    <name type="scientific">Halalkalibacter suaedae</name>
    <dbReference type="NCBI Taxonomy" id="2822140"/>
    <lineage>
        <taxon>Bacteria</taxon>
        <taxon>Bacillati</taxon>
        <taxon>Bacillota</taxon>
        <taxon>Bacilli</taxon>
        <taxon>Bacillales</taxon>
        <taxon>Bacillaceae</taxon>
        <taxon>Halalkalibacter</taxon>
    </lineage>
</organism>
<dbReference type="GO" id="GO:0005737">
    <property type="term" value="C:cytoplasm"/>
    <property type="evidence" value="ECO:0007669"/>
    <property type="project" value="UniProtKB-SubCell"/>
</dbReference>
<keyword evidence="6 11" id="KW-0460">Magnesium</keyword>
<comment type="caution">
    <text evidence="11">Lacks conserved residue(s) required for the propagation of feature annotation.</text>
</comment>
<feature type="binding site" evidence="11">
    <location>
        <begin position="62"/>
        <end position="64"/>
    </location>
    <ligand>
        <name>FMN</name>
        <dbReference type="ChEBI" id="CHEBI:58210"/>
    </ligand>
</feature>
<evidence type="ECO:0000256" key="8">
    <source>
        <dbReference type="ARBA" id="ARBA00023229"/>
    </source>
</evidence>
<keyword evidence="7 11" id="KW-0521">NADP</keyword>
<dbReference type="GO" id="GO:0010181">
    <property type="term" value="F:FMN binding"/>
    <property type="evidence" value="ECO:0007669"/>
    <property type="project" value="UniProtKB-UniRule"/>
</dbReference>
<reference evidence="13" key="1">
    <citation type="submission" date="2021-03" db="EMBL/GenBank/DDBJ databases">
        <title>Bacillus suaedae sp. nov., isolated from Suaeda aralocaspica.</title>
        <authorList>
            <person name="Lei R.F.R."/>
        </authorList>
    </citation>
    <scope>NUCLEOTIDE SEQUENCE</scope>
    <source>
        <strain evidence="13">YZJH907-2</strain>
    </source>
</reference>
<dbReference type="GO" id="GO:0000287">
    <property type="term" value="F:magnesium ion binding"/>
    <property type="evidence" value="ECO:0007669"/>
    <property type="project" value="UniProtKB-UniRule"/>
</dbReference>
<comment type="cofactor">
    <cofactor evidence="1 11">
        <name>FMN</name>
        <dbReference type="ChEBI" id="CHEBI:58210"/>
    </cofactor>
</comment>
<gene>
    <name evidence="11 13" type="primary">fni</name>
    <name evidence="13" type="ORF">J7W16_05445</name>
</gene>
<feature type="binding site" evidence="11">
    <location>
        <position position="153"/>
    </location>
    <ligand>
        <name>Mg(2+)</name>
        <dbReference type="ChEBI" id="CHEBI:18420"/>
    </ligand>
</feature>
<evidence type="ECO:0000256" key="4">
    <source>
        <dbReference type="ARBA" id="ARBA00022643"/>
    </source>
</evidence>
<evidence type="ECO:0000256" key="6">
    <source>
        <dbReference type="ARBA" id="ARBA00022842"/>
    </source>
</evidence>
<dbReference type="GO" id="GO:0016491">
    <property type="term" value="F:oxidoreductase activity"/>
    <property type="evidence" value="ECO:0007669"/>
    <property type="project" value="InterPro"/>
</dbReference>
<dbReference type="InterPro" id="IPR013785">
    <property type="entry name" value="Aldolase_TIM"/>
</dbReference>
<comment type="function">
    <text evidence="11">Involved in the biosynthesis of isoprenoids. Catalyzes the 1,3-allylic rearrangement of the homoallylic substrate isopentenyl (IPP) to its allylic isomer, dimethylallyl diphosphate (DMAPP).</text>
</comment>
<comment type="catalytic activity">
    <reaction evidence="11">
        <text>isopentenyl diphosphate = dimethylallyl diphosphate</text>
        <dbReference type="Rhea" id="RHEA:23284"/>
        <dbReference type="ChEBI" id="CHEBI:57623"/>
        <dbReference type="ChEBI" id="CHEBI:128769"/>
        <dbReference type="EC" id="5.3.3.2"/>
    </reaction>
</comment>
<dbReference type="NCBIfam" id="TIGR02151">
    <property type="entry name" value="IPP_isom_2"/>
    <property type="match status" value="1"/>
</dbReference>
<dbReference type="PIRSF" id="PIRSF003314">
    <property type="entry name" value="IPP_isomerase"/>
    <property type="match status" value="1"/>
</dbReference>
<feature type="domain" description="FMN-dependent dehydrogenase" evidence="12">
    <location>
        <begin position="149"/>
        <end position="311"/>
    </location>
</feature>
<proteinExistence type="inferred from homology"/>
<dbReference type="RefSeq" id="WP_210596262.1">
    <property type="nucleotide sequence ID" value="NZ_JAGKSQ010000002.1"/>
</dbReference>
<dbReference type="Pfam" id="PF01070">
    <property type="entry name" value="FMN_dh"/>
    <property type="match status" value="1"/>
</dbReference>
<dbReference type="EMBL" id="JAGKSQ010000002">
    <property type="protein sequence ID" value="MBP3950571.1"/>
    <property type="molecule type" value="Genomic_DNA"/>
</dbReference>
<evidence type="ECO:0000256" key="7">
    <source>
        <dbReference type="ARBA" id="ARBA00022857"/>
    </source>
</evidence>
<evidence type="ECO:0000256" key="11">
    <source>
        <dbReference type="HAMAP-Rule" id="MF_00354"/>
    </source>
</evidence>
<keyword evidence="5 11" id="KW-0479">Metal-binding</keyword>
<comment type="cofactor">
    <cofactor evidence="11">
        <name>Mg(2+)</name>
        <dbReference type="ChEBI" id="CHEBI:18420"/>
    </cofactor>
</comment>
<dbReference type="CDD" id="cd02811">
    <property type="entry name" value="IDI-2_FMN"/>
    <property type="match status" value="1"/>
</dbReference>
<accession>A0A940WY56</accession>
<dbReference type="Gene3D" id="3.20.20.70">
    <property type="entry name" value="Aldolase class I"/>
    <property type="match status" value="1"/>
</dbReference>
<evidence type="ECO:0000313" key="13">
    <source>
        <dbReference type="EMBL" id="MBP3950571.1"/>
    </source>
</evidence>
<feature type="binding site" evidence="11">
    <location>
        <position position="152"/>
    </location>
    <ligand>
        <name>substrate</name>
    </ligand>
</feature>
<comment type="caution">
    <text evidence="13">The sequence shown here is derived from an EMBL/GenBank/DDBJ whole genome shotgun (WGS) entry which is preliminary data.</text>
</comment>
<evidence type="ECO:0000256" key="2">
    <source>
        <dbReference type="ARBA" id="ARBA00022490"/>
    </source>
</evidence>
<dbReference type="HAMAP" id="MF_00354">
    <property type="entry name" value="Idi_2"/>
    <property type="match status" value="1"/>
</dbReference>
<name>A0A940WY56_9BACI</name>
<comment type="cofactor">
    <cofactor evidence="11">
        <name>NADPH</name>
        <dbReference type="ChEBI" id="CHEBI:57783"/>
    </cofactor>
</comment>
<keyword evidence="14" id="KW-1185">Reference proteome</keyword>
<dbReference type="PANTHER" id="PTHR43665:SF1">
    <property type="entry name" value="ISOPENTENYL-DIPHOSPHATE DELTA-ISOMERASE"/>
    <property type="match status" value="1"/>
</dbReference>
<dbReference type="GO" id="GO:0004452">
    <property type="term" value="F:isopentenyl-diphosphate delta-isomerase activity"/>
    <property type="evidence" value="ECO:0007669"/>
    <property type="project" value="UniProtKB-UniRule"/>
</dbReference>
<keyword evidence="8 11" id="KW-0414">Isoprene biosynthesis</keyword>
<dbReference type="GO" id="GO:0070402">
    <property type="term" value="F:NADPH binding"/>
    <property type="evidence" value="ECO:0007669"/>
    <property type="project" value="UniProtKB-UniRule"/>
</dbReference>
<feature type="binding site" evidence="11">
    <location>
        <position position="93"/>
    </location>
    <ligand>
        <name>FMN</name>
        <dbReference type="ChEBI" id="CHEBI:58210"/>
    </ligand>
</feature>
<dbReference type="EC" id="5.3.3.2" evidence="11"/>
<dbReference type="AlphaFoldDB" id="A0A940WY56"/>
<feature type="binding site" evidence="11">
    <location>
        <begin position="6"/>
        <end position="7"/>
    </location>
    <ligand>
        <name>substrate</name>
    </ligand>
</feature>
<comment type="subcellular location">
    <subcellularLocation>
        <location evidence="11">Cytoplasm</location>
    </subcellularLocation>
</comment>
<evidence type="ECO:0000313" key="14">
    <source>
        <dbReference type="Proteomes" id="UP000678228"/>
    </source>
</evidence>
<keyword evidence="9 11" id="KW-0413">Isomerase</keyword>
<feature type="binding site" evidence="11">
    <location>
        <position position="214"/>
    </location>
    <ligand>
        <name>FMN</name>
        <dbReference type="ChEBI" id="CHEBI:58210"/>
    </ligand>
</feature>
<dbReference type="PANTHER" id="PTHR43665">
    <property type="entry name" value="ISOPENTENYL-DIPHOSPHATE DELTA-ISOMERASE"/>
    <property type="match status" value="1"/>
</dbReference>
<evidence type="ECO:0000259" key="12">
    <source>
        <dbReference type="Pfam" id="PF01070"/>
    </source>
</evidence>
<protein>
    <recommendedName>
        <fullName evidence="11">Isopentenyl-diphosphate delta-isomerase</fullName>
        <shortName evidence="11">IPP isomerase</shortName>
        <ecNumber evidence="11">5.3.3.2</ecNumber>
    </recommendedName>
    <alternativeName>
        <fullName evidence="11">Isopentenyl diphosphate:dimethylallyl diphosphate isomerase</fullName>
    </alternativeName>
    <alternativeName>
        <fullName evidence="11">Isopentenyl pyrophosphate isomerase</fullName>
    </alternativeName>
    <alternativeName>
        <fullName evidence="11">Type 2 isopentenyl diphosphate isomerase</fullName>
        <shortName evidence="11">IDI-2</shortName>
    </alternativeName>
</protein>
<keyword evidence="2 11" id="KW-0963">Cytoplasm</keyword>
<evidence type="ECO:0000256" key="5">
    <source>
        <dbReference type="ARBA" id="ARBA00022723"/>
    </source>
</evidence>
<evidence type="ECO:0000256" key="9">
    <source>
        <dbReference type="ARBA" id="ARBA00023235"/>
    </source>
</evidence>
<evidence type="ECO:0000256" key="1">
    <source>
        <dbReference type="ARBA" id="ARBA00001917"/>
    </source>
</evidence>
<evidence type="ECO:0000256" key="10">
    <source>
        <dbReference type="ARBA" id="ARBA00025810"/>
    </source>
</evidence>
<dbReference type="GO" id="GO:0008299">
    <property type="term" value="P:isoprenoid biosynthetic process"/>
    <property type="evidence" value="ECO:0007669"/>
    <property type="project" value="UniProtKB-UniRule"/>
</dbReference>
<feature type="binding site" evidence="11">
    <location>
        <position position="122"/>
    </location>
    <ligand>
        <name>FMN</name>
        <dbReference type="ChEBI" id="CHEBI:58210"/>
    </ligand>
</feature>
<dbReference type="InterPro" id="IPR011179">
    <property type="entry name" value="IPdP_isomerase"/>
</dbReference>
<comment type="similarity">
    <text evidence="11">Belongs to the IPP isomerase type 2 family.</text>
</comment>
<dbReference type="SUPFAM" id="SSF51395">
    <property type="entry name" value="FMN-linked oxidoreductases"/>
    <property type="match status" value="1"/>
</dbReference>
<evidence type="ECO:0000256" key="3">
    <source>
        <dbReference type="ARBA" id="ARBA00022630"/>
    </source>
</evidence>
<feature type="binding site" evidence="11">
    <location>
        <begin position="280"/>
        <end position="281"/>
    </location>
    <ligand>
        <name>FMN</name>
        <dbReference type="ChEBI" id="CHEBI:58210"/>
    </ligand>
</feature>
<keyword evidence="4 11" id="KW-0288">FMN</keyword>
<dbReference type="Proteomes" id="UP000678228">
    <property type="component" value="Unassembled WGS sequence"/>
</dbReference>
<sequence>MSRSTRKIDHINHALKTGQSRFHGFDDVTFVHNSIPESKVEAISLSSIIGELHLSSPIFINAMTGGGGEKTEQINREFAEVAAETGVAMAVGSQMSAIRDVEQRRSYQIVRKANPSGVVFANLGSEATVEQAKQAVDMLEANAMQIHLNIIQELVMPEGDRDFSNTLTRIESIVRHLDVPVVVKEVGFGMSKETVDRLASVGVSIVDIGGYGGTNFSKIENERRERRLSVFEDWGISTTCSILEACSVQKDVEVIASGGIQSSLDLAKALALGAKAGGFAGHFLRILTNQGQEALIKEIETMHMELRYILAAVQADNPLELMNVPIVLSGQTYHWASQRGIDPLNYSLRTGKGY</sequence>
<dbReference type="InterPro" id="IPR000262">
    <property type="entry name" value="FMN-dep_DH"/>
</dbReference>
<comment type="subunit">
    <text evidence="10 11">Homooctamer. Dimer of tetramers.</text>
</comment>